<accession>A0A4S2G1F1</accession>
<comment type="caution">
    <text evidence="3">The sequence shown here is derived from an EMBL/GenBank/DDBJ whole genome shotgun (WGS) entry which is preliminary data.</text>
</comment>
<dbReference type="PANTHER" id="PTHR34473">
    <property type="entry name" value="UPF0699 TRANSMEMBRANE PROTEIN YDBS"/>
    <property type="match status" value="1"/>
</dbReference>
<evidence type="ECO:0000256" key="1">
    <source>
        <dbReference type="SAM" id="Phobius"/>
    </source>
</evidence>
<dbReference type="Proteomes" id="UP000306630">
    <property type="component" value="Unassembled WGS sequence"/>
</dbReference>
<evidence type="ECO:0000259" key="2">
    <source>
        <dbReference type="Pfam" id="PF03703"/>
    </source>
</evidence>
<dbReference type="RefSeq" id="WP_135992844.1">
    <property type="nucleotide sequence ID" value="NZ_CAJTAP010000002.1"/>
</dbReference>
<dbReference type="Pfam" id="PF03703">
    <property type="entry name" value="bPH_2"/>
    <property type="match status" value="1"/>
</dbReference>
<proteinExistence type="predicted"/>
<feature type="domain" description="YdbS-like PH" evidence="2">
    <location>
        <begin position="79"/>
        <end position="156"/>
    </location>
</feature>
<dbReference type="InterPro" id="IPR005182">
    <property type="entry name" value="YdbS-like_PH"/>
</dbReference>
<gene>
    <name evidence="3" type="ORF">E5333_03355</name>
</gene>
<sequence length="165" mass="18396">MSNRQIEIETTDRIEELRYEPVSPKYRAVQRASATITYATLAALALFLLLTDSPWWCVAAEAVIVVSLIVNLVILSKAYLRKGYALREHDITYRSGVIFPTTTTVPFSRIQQVSIRQNPVSKFFGLYAIDVVNGAQALSALAIHGLTKEKADGIKNVITQRLNND</sequence>
<organism evidence="3 4">
    <name type="scientific">Muribaculum intestinale</name>
    <dbReference type="NCBI Taxonomy" id="1796646"/>
    <lineage>
        <taxon>Bacteria</taxon>
        <taxon>Pseudomonadati</taxon>
        <taxon>Bacteroidota</taxon>
        <taxon>Bacteroidia</taxon>
        <taxon>Bacteroidales</taxon>
        <taxon>Muribaculaceae</taxon>
        <taxon>Muribaculum</taxon>
    </lineage>
</organism>
<keyword evidence="1" id="KW-1133">Transmembrane helix</keyword>
<dbReference type="EMBL" id="SRYD01000009">
    <property type="protein sequence ID" value="TGY75697.1"/>
    <property type="molecule type" value="Genomic_DNA"/>
</dbReference>
<dbReference type="AlphaFoldDB" id="A0A4S2G1F1"/>
<keyword evidence="1" id="KW-0812">Transmembrane</keyword>
<protein>
    <recommendedName>
        <fullName evidence="2">YdbS-like PH domain-containing protein</fullName>
    </recommendedName>
</protein>
<evidence type="ECO:0000313" key="4">
    <source>
        <dbReference type="Proteomes" id="UP000306630"/>
    </source>
</evidence>
<name>A0A4S2G1F1_9BACT</name>
<dbReference type="PANTHER" id="PTHR34473:SF2">
    <property type="entry name" value="UPF0699 TRANSMEMBRANE PROTEIN YDBT"/>
    <property type="match status" value="1"/>
</dbReference>
<keyword evidence="1" id="KW-0472">Membrane</keyword>
<reference evidence="3 4" key="1">
    <citation type="submission" date="2019-04" db="EMBL/GenBank/DDBJ databases">
        <title>Microbes associate with the intestines of laboratory mice.</title>
        <authorList>
            <person name="Navarre W."/>
            <person name="Wong E."/>
            <person name="Huang K."/>
            <person name="Tropini C."/>
            <person name="Ng K."/>
            <person name="Yu B."/>
        </authorList>
    </citation>
    <scope>NUCLEOTIDE SEQUENCE [LARGE SCALE GENOMIC DNA]</scope>
    <source>
        <strain evidence="3 4">NM06_A21</strain>
    </source>
</reference>
<evidence type="ECO:0000313" key="3">
    <source>
        <dbReference type="EMBL" id="TGY75697.1"/>
    </source>
</evidence>
<feature type="transmembrane region" description="Helical" evidence="1">
    <location>
        <begin position="32"/>
        <end position="50"/>
    </location>
</feature>
<feature type="transmembrane region" description="Helical" evidence="1">
    <location>
        <begin position="62"/>
        <end position="80"/>
    </location>
</feature>